<evidence type="ECO:0000313" key="3">
    <source>
        <dbReference type="Proteomes" id="UP001230426"/>
    </source>
</evidence>
<dbReference type="EMBL" id="JAUSRB010000002">
    <property type="protein sequence ID" value="MDP9863634.1"/>
    <property type="molecule type" value="Genomic_DNA"/>
</dbReference>
<accession>A0ABT9R322</accession>
<organism evidence="2 3">
    <name type="scientific">Streptosporangium brasiliense</name>
    <dbReference type="NCBI Taxonomy" id="47480"/>
    <lineage>
        <taxon>Bacteria</taxon>
        <taxon>Bacillati</taxon>
        <taxon>Actinomycetota</taxon>
        <taxon>Actinomycetes</taxon>
        <taxon>Streptosporangiales</taxon>
        <taxon>Streptosporangiaceae</taxon>
        <taxon>Streptosporangium</taxon>
    </lineage>
</organism>
<name>A0ABT9R322_9ACTN</name>
<sequence>MNRGVIARRTRGPEPWINGSEYDGFRHADGSAQDYPLNRDPADRARALSAPFPHARRILRPGAPEGTDAPACDTVTVRRRD</sequence>
<proteinExistence type="predicted"/>
<dbReference type="Proteomes" id="UP001230426">
    <property type="component" value="Unassembled WGS sequence"/>
</dbReference>
<evidence type="ECO:0000313" key="2">
    <source>
        <dbReference type="EMBL" id="MDP9863634.1"/>
    </source>
</evidence>
<gene>
    <name evidence="2" type="ORF">J2S55_002900</name>
</gene>
<protein>
    <submittedName>
        <fullName evidence="2">Uncharacterized protein</fullName>
    </submittedName>
</protein>
<feature type="region of interest" description="Disordered" evidence="1">
    <location>
        <begin position="57"/>
        <end position="81"/>
    </location>
</feature>
<keyword evidence="3" id="KW-1185">Reference proteome</keyword>
<evidence type="ECO:0000256" key="1">
    <source>
        <dbReference type="SAM" id="MobiDB-lite"/>
    </source>
</evidence>
<comment type="caution">
    <text evidence="2">The sequence shown here is derived from an EMBL/GenBank/DDBJ whole genome shotgun (WGS) entry which is preliminary data.</text>
</comment>
<reference evidence="2 3" key="1">
    <citation type="submission" date="2023-07" db="EMBL/GenBank/DDBJ databases">
        <title>Sequencing the genomes of 1000 actinobacteria strains.</title>
        <authorList>
            <person name="Klenk H.-P."/>
        </authorList>
    </citation>
    <scope>NUCLEOTIDE SEQUENCE [LARGE SCALE GENOMIC DNA]</scope>
    <source>
        <strain evidence="2 3">DSM 44109</strain>
    </source>
</reference>